<evidence type="ECO:0000313" key="3">
    <source>
        <dbReference type="Proteomes" id="UP000283269"/>
    </source>
</evidence>
<keyword evidence="3" id="KW-1185">Reference proteome</keyword>
<gene>
    <name evidence="2" type="ORF">CVT25_003771</name>
</gene>
<dbReference type="SUPFAM" id="SSF48452">
    <property type="entry name" value="TPR-like"/>
    <property type="match status" value="1"/>
</dbReference>
<dbReference type="Gene3D" id="1.25.40.10">
    <property type="entry name" value="Tetratricopeptide repeat domain"/>
    <property type="match status" value="3"/>
</dbReference>
<dbReference type="Proteomes" id="UP000283269">
    <property type="component" value="Unassembled WGS sequence"/>
</dbReference>
<sequence length="1740" mass="194988">MDTIILHNLRITPNPPGNDTLPRNARLSAQLIIEDVVHDETEPVEEESDAWILGEAFLISVIYPAFIIGIVQVDENGAKIYHGTIEIVTEQIQTPASQRETYFVVQTSTEDDRDFFLELSFTGYLTTSNINKGPSPSTVISVARSMELEAIIVLLIQILISDTAFMSPDQGLLSTIHGALLKFPQDDIQIPRSLGLLANIHLARYDAFLKMTGDDADKYPMYPVYHSGINMATSMLEKTLTLAAIDHPKKQWMMISLCTCYQRRMVQEIAKPLIFRNVALKMLKVACNIDDCEKQKPILSNYLGVALENCFERNDSRADLDFSIAAHEDAVRLTSDDAPHKLSFLTGLMASLSARVDLHGAAEDTRRLLDVKRETLRLTPDDNPAKPGLLMSLGHSFFLQFKEGGNQSDVNDSVRLYEQALELVSETDPLKPSILNNLAASLSTRGTAADFSRETQLIYEAVGLTPHADPEKVQFLRNLGNSIRSHIRRGGWNAVEFQKYAEAVQSSIPSLSVGDDLDILVQDFNIFIKLDMKELSTPIILDEILPHFASTITAIPDSCLSKPLVLFDFGSLLYRIFEKCKERQLVDQSVLFLEQSVTLSSSSPSKNALWINNLALVYLSRYVHFNALPDLEKAMDLSTTTSNLLSNDHKDRPFFLRTISNSHLQRFLKEGNMQHLDQAIEIYRDALATLPESIPQRFGWLKELGSAYLRRFEELSEPGDIDKAIQTLEEGLKGLHNEPTSKDECILNLARSMFFRFNQSCQMGDLYRAVAYLEIPSWLSLSGDADLASFITERYDDMLKLFHKFSGMADINACVHEMVVIIGDRETLDETALDAIGTFLSIRLGELQGAIEPTTLDSLEKAVELISDMHPKKGMWLRMLAGVFTQRFDIFRDGENLDKAISLYEEAIRHHGSSSGSSSRLFSLAISLDVSLNRRFYQSGNITDLNKSIGILQDTVAICPDEERTKYLLLHNLGRSLMQRYDLLGDIVDFNKSAIAYQDAMDLSPSDNPDSHTIRANIGNVYSRKFKITGDIDDARHAIDLLKVNMESLSDQDPMKIDALTRYSMAILDRYWHFHNTDDLNEAIVILETLLSQVPEESSRKANILHDLGSALAQRFVQLGELDDINRCLSLYNSARGMMDERDPMKYMLLFDIGRWLPTRYERLHDAKDLDDADKALAEASLIQSSPYRWRFRAASLRGYWCQSTQHGDPIEGYTAVMQLLPNLAWLGISIQNRQYQLFEVGEVVLDAVAAAIKCSRYDLALGWLEQGRSVTWGQIFELRVPADALLPTYPDIARKFTEVSTALSNMESNHDNDRHKSPSYVYEENLKQSGSQLYHELADERDKLLKQIRALDGFQDFLKPKDKASLQRASAKGPVVAVNIDKFGCDALVLLADRERVLHIPLTDFSASEAYDLMKNLKRLLRSATRMRGNTRAPRRSPLSRRVSQNPENAFQDILAKLWTGVAKPILDGIGFTSPYPEDSHPPHIWWCLTGPATMLPIHAAGLYGIDDPSQTRSKLSDYVVSSYIPSLTALINCMEPRRIRKSNLVAISLPMESGLPFTQAEIEAIRKYNASFPVSTLIESEATLENVLLQMQSAGWVHFACHGVQNVDNPNLSALMLSGGAKLTLSDISKLSLPHAELAFLSACQTATGDELLPEEAIHLAAGMLAAGYQGVVGTMWSTFDDDGPKIADIFYSRLFKNPTPDPADAAYALHAAVKALREDRSQKVSFFAWVPFVHYGL</sequence>
<name>A0A409XKS8_PSICY</name>
<proteinExistence type="predicted"/>
<dbReference type="OrthoDB" id="9991317at2759"/>
<accession>A0A409XKS8</accession>
<dbReference type="InParanoid" id="A0A409XKS8"/>
<protein>
    <recommendedName>
        <fullName evidence="1">CHAT domain-containing protein</fullName>
    </recommendedName>
</protein>
<evidence type="ECO:0000313" key="2">
    <source>
        <dbReference type="EMBL" id="PPQ91331.1"/>
    </source>
</evidence>
<comment type="caution">
    <text evidence="2">The sequence shown here is derived from an EMBL/GenBank/DDBJ whole genome shotgun (WGS) entry which is preliminary data.</text>
</comment>
<dbReference type="EMBL" id="NHYD01001375">
    <property type="protein sequence ID" value="PPQ91331.1"/>
    <property type="molecule type" value="Genomic_DNA"/>
</dbReference>
<evidence type="ECO:0000259" key="1">
    <source>
        <dbReference type="Pfam" id="PF12770"/>
    </source>
</evidence>
<dbReference type="STRING" id="93625.A0A409XKS8"/>
<reference evidence="2 3" key="1">
    <citation type="journal article" date="2018" name="Evol. Lett.">
        <title>Horizontal gene cluster transfer increased hallucinogenic mushroom diversity.</title>
        <authorList>
            <person name="Reynolds H.T."/>
            <person name="Vijayakumar V."/>
            <person name="Gluck-Thaler E."/>
            <person name="Korotkin H.B."/>
            <person name="Matheny P.B."/>
            <person name="Slot J.C."/>
        </authorList>
    </citation>
    <scope>NUCLEOTIDE SEQUENCE [LARGE SCALE GENOMIC DNA]</scope>
    <source>
        <strain evidence="2 3">2631</strain>
    </source>
</reference>
<dbReference type="InterPro" id="IPR024983">
    <property type="entry name" value="CHAT_dom"/>
</dbReference>
<organism evidence="2 3">
    <name type="scientific">Psilocybe cyanescens</name>
    <dbReference type="NCBI Taxonomy" id="93625"/>
    <lineage>
        <taxon>Eukaryota</taxon>
        <taxon>Fungi</taxon>
        <taxon>Dikarya</taxon>
        <taxon>Basidiomycota</taxon>
        <taxon>Agaricomycotina</taxon>
        <taxon>Agaricomycetes</taxon>
        <taxon>Agaricomycetidae</taxon>
        <taxon>Agaricales</taxon>
        <taxon>Agaricineae</taxon>
        <taxon>Strophariaceae</taxon>
        <taxon>Psilocybe</taxon>
    </lineage>
</organism>
<dbReference type="Pfam" id="PF12770">
    <property type="entry name" value="CHAT"/>
    <property type="match status" value="1"/>
</dbReference>
<dbReference type="InterPro" id="IPR011990">
    <property type="entry name" value="TPR-like_helical_dom_sf"/>
</dbReference>
<feature type="domain" description="CHAT" evidence="1">
    <location>
        <begin position="1454"/>
        <end position="1739"/>
    </location>
</feature>